<gene>
    <name evidence="3" type="ORF">JCM7686_2023</name>
    <name evidence="2" type="ORF">JCM7686_2647</name>
</gene>
<feature type="region of interest" description="Disordered" evidence="1">
    <location>
        <begin position="1"/>
        <end position="31"/>
    </location>
</feature>
<dbReference type="RefSeq" id="WP_020950742.1">
    <property type="nucleotide sequence ID" value="NC_022041.1"/>
</dbReference>
<dbReference type="EMBL" id="CP006650">
    <property type="protein sequence ID" value="AGT09104.1"/>
    <property type="molecule type" value="Genomic_DNA"/>
</dbReference>
<dbReference type="KEGG" id="pami:JCM7686_2647"/>
<evidence type="ECO:0000256" key="1">
    <source>
        <dbReference type="SAM" id="MobiDB-lite"/>
    </source>
</evidence>
<proteinExistence type="predicted"/>
<evidence type="ECO:0000313" key="4">
    <source>
        <dbReference type="Proteomes" id="UP000015480"/>
    </source>
</evidence>
<dbReference type="Proteomes" id="UP000015480">
    <property type="component" value="Chromosome"/>
</dbReference>
<dbReference type="KEGG" id="pami:JCM7686_2023"/>
<organism evidence="2 4">
    <name type="scientific">Paracoccus aminophilus JCM 7686</name>
    <dbReference type="NCBI Taxonomy" id="1367847"/>
    <lineage>
        <taxon>Bacteria</taxon>
        <taxon>Pseudomonadati</taxon>
        <taxon>Pseudomonadota</taxon>
        <taxon>Alphaproteobacteria</taxon>
        <taxon>Rhodobacterales</taxon>
        <taxon>Paracoccaceae</taxon>
        <taxon>Paracoccus</taxon>
    </lineage>
</organism>
<name>S5XP62_PARAH</name>
<dbReference type="AlphaFoldDB" id="S5XP62"/>
<accession>S5XP62</accession>
<dbReference type="STRING" id="1367847.JCM7686_2023"/>
<protein>
    <submittedName>
        <fullName evidence="2">Uncharacterized protein</fullName>
    </submittedName>
</protein>
<evidence type="ECO:0000313" key="2">
    <source>
        <dbReference type="EMBL" id="AGT09104.1"/>
    </source>
</evidence>
<keyword evidence="4" id="KW-1185">Reference proteome</keyword>
<dbReference type="EMBL" id="CP006650">
    <property type="protein sequence ID" value="AGT10555.1"/>
    <property type="molecule type" value="Genomic_DNA"/>
</dbReference>
<dbReference type="eggNOG" id="ENOG50339FD">
    <property type="taxonomic scope" value="Bacteria"/>
</dbReference>
<dbReference type="HOGENOM" id="CLU_171832_0_0_5"/>
<reference evidence="2 4" key="1">
    <citation type="journal article" date="2014" name="BMC Genomics">
        <title>Architecture and functions of a multipartite genome of the methylotrophic bacterium Paracoccus aminophilus JCM 7686, containing primary and secondary chromids.</title>
        <authorList>
            <person name="Dziewit L."/>
            <person name="Czarnecki J."/>
            <person name="Wibberg D."/>
            <person name="Radlinska M."/>
            <person name="Mrozek P."/>
            <person name="Szymczak M."/>
            <person name="Schluter A."/>
            <person name="Puhler A."/>
            <person name="Bartosik D."/>
        </authorList>
    </citation>
    <scope>NUCLEOTIDE SEQUENCE [LARGE SCALE GENOMIC DNA]</scope>
    <source>
        <strain evidence="2">JCM 7686</strain>
    </source>
</reference>
<sequence>MSVRPAASSLRSDDRPSARGHNSTGLSEMSFRKCSGEEAERAWFASLLWRAFPEAQSENDLAERAAEVLTSDRRPVTSRTVRNWLRRENAPHFRYVLKVVALVGAEAVFQIIDPEAE</sequence>
<dbReference type="PATRIC" id="fig|1367847.3.peg.2016"/>
<evidence type="ECO:0000313" key="3">
    <source>
        <dbReference type="EMBL" id="AGT10555.1"/>
    </source>
</evidence>